<feature type="compositionally biased region" description="Low complexity" evidence="4">
    <location>
        <begin position="515"/>
        <end position="528"/>
    </location>
</feature>
<feature type="compositionally biased region" description="Basic and acidic residues" evidence="4">
    <location>
        <begin position="714"/>
        <end position="724"/>
    </location>
</feature>
<comment type="caution">
    <text evidence="6">The sequence shown here is derived from an EMBL/GenBank/DDBJ whole genome shotgun (WGS) entry which is preliminary data.</text>
</comment>
<dbReference type="EMBL" id="KZ308994">
    <property type="protein sequence ID" value="KAG8236172.1"/>
    <property type="molecule type" value="Genomic_DNA"/>
</dbReference>
<feature type="compositionally biased region" description="Acidic residues" evidence="4">
    <location>
        <begin position="725"/>
        <end position="751"/>
    </location>
</feature>
<feature type="compositionally biased region" description="Basic and acidic residues" evidence="4">
    <location>
        <begin position="503"/>
        <end position="514"/>
    </location>
</feature>
<sequence length="1054" mass="118176">MGDAERVSKEISERPILSKAEVETVFLYLQSWSQRQCLCCFRDAKNFERFNLVTQSIICLAVCQLRELHQDLLHCQLNLKYGTEKNPKTASEDGQQNVSNEGTLPQKAGGEAKVGPKEDASLEVKEEREDDSSTGEGSAFEGRLSADDSEELPEVWNMEEREKLFQFLSKVFLLNFPLYVAYKHSVQSKVDELSQQEASNLSAFCDLHDPEIPVYLLRNVCLFCKSGGVRAMTFCFEGRSPETFPVPLAHTMMAVVCNLKLWLNFRSIVQLFVPLRSKVLRYMCCLGDKDLRLPGIKTMADFMWSAVKDPLESPLTFDKDGLDLAFKYFTSPTLTMRLAGIAQINSNINLFNEMCNNDSIIEVENVGQNLANWLIENQIISHIFGPNLHVEVIKQSHIILSFLAMEGKITDDHIDIVWQALQLKHCSKQVHDLLPPLIKNLEAGPVLHLYGLLCKMEPKDHTEQSLYLASALIKFIWTSGGSCSGRGIRPPTALANLPLGHPGARDAADIDGHADTSSSENSVSVEASNSEDEQPDSSQQSEGQKSPSDGSDRTRSCKQPLKPPIEEEVKTPLDNSSECLKAKLLECGNEKLPKEMKDPCNAIEEAFKEVSKENKERVVEFSSSEVEKKEDKPEESVKVNDVAVEKVKKVCASEELVDDKDMDADAEKSGGEESPGDGKRKLYRKRKKACQGKERNSYFKKERQVKLLVTDSCESVKEKKNKGQEDEDEEEDEEEDMNLGEGKDEEEDAESSSEVSSKDNAIIIHEVMSSHTESCNSTSKNKLEVNSMELDQQVPNVVISEVMEEAMTEEEGSYSSRMSNKSEKNMADFDGEESGCEDELVQLAARARVHMGSHISHQGGVVTFHPHFCSRLPPSLAVDNPGIVPRGLFSNFKADDVCRPGSTLIWDLLQDDKIFIEGCLENLSKNETVVVSLRLLPKLFASFQQFRGMDTHRVTGWAEKEHNMMSHFFNNLKVYMTEGSKVNLYTHQTEVQVRLQFLTSIYSAVGSADSFKYAYHLRRWALEDEVSKGSFGMVQERVGAPLRVLIRPAGTAEK</sequence>
<evidence type="ECO:0000259" key="5">
    <source>
        <dbReference type="Pfam" id="PF25010"/>
    </source>
</evidence>
<evidence type="ECO:0000256" key="4">
    <source>
        <dbReference type="SAM" id="MobiDB-lite"/>
    </source>
</evidence>
<feature type="compositionally biased region" description="Polar residues" evidence="4">
    <location>
        <begin position="92"/>
        <end position="103"/>
    </location>
</feature>
<evidence type="ECO:0000313" key="7">
    <source>
        <dbReference type="Proteomes" id="UP000792457"/>
    </source>
</evidence>
<dbReference type="AlphaFoldDB" id="A0A8K0KKA8"/>
<organism evidence="6 7">
    <name type="scientific">Ladona fulva</name>
    <name type="common">Scarce chaser dragonfly</name>
    <name type="synonym">Libellula fulva</name>
    <dbReference type="NCBI Taxonomy" id="123851"/>
    <lineage>
        <taxon>Eukaryota</taxon>
        <taxon>Metazoa</taxon>
        <taxon>Ecdysozoa</taxon>
        <taxon>Arthropoda</taxon>
        <taxon>Hexapoda</taxon>
        <taxon>Insecta</taxon>
        <taxon>Pterygota</taxon>
        <taxon>Palaeoptera</taxon>
        <taxon>Odonata</taxon>
        <taxon>Epiprocta</taxon>
        <taxon>Anisoptera</taxon>
        <taxon>Libelluloidea</taxon>
        <taxon>Libellulidae</taxon>
        <taxon>Ladona</taxon>
    </lineage>
</organism>
<feature type="region of interest" description="Disordered" evidence="4">
    <location>
        <begin position="497"/>
        <end position="575"/>
    </location>
</feature>
<dbReference type="InterPro" id="IPR056850">
    <property type="entry name" value="ARM_UBP34_24_USP9X_Y"/>
</dbReference>
<feature type="region of interest" description="Disordered" evidence="4">
    <location>
        <begin position="653"/>
        <end position="760"/>
    </location>
</feature>
<dbReference type="Proteomes" id="UP000792457">
    <property type="component" value="Unassembled WGS sequence"/>
</dbReference>
<protein>
    <recommendedName>
        <fullName evidence="5">UBP34/UBP24/USP9X/USP9Y-like ARM repeat region domain-containing protein</fullName>
    </recommendedName>
</protein>
<keyword evidence="7" id="KW-1185">Reference proteome</keyword>
<dbReference type="GO" id="GO:0006508">
    <property type="term" value="P:proteolysis"/>
    <property type="evidence" value="ECO:0007669"/>
    <property type="project" value="UniProtKB-KW"/>
</dbReference>
<name>A0A8K0KKA8_LADFU</name>
<proteinExistence type="predicted"/>
<evidence type="ECO:0000313" key="6">
    <source>
        <dbReference type="EMBL" id="KAG8236172.1"/>
    </source>
</evidence>
<feature type="compositionally biased region" description="Basic and acidic residues" evidence="4">
    <location>
        <begin position="691"/>
        <end position="705"/>
    </location>
</feature>
<feature type="non-terminal residue" evidence="6">
    <location>
        <position position="1"/>
    </location>
</feature>
<keyword evidence="2" id="KW-0833">Ubl conjugation pathway</keyword>
<reference evidence="6" key="1">
    <citation type="submission" date="2013-04" db="EMBL/GenBank/DDBJ databases">
        <authorList>
            <person name="Qu J."/>
            <person name="Murali S.C."/>
            <person name="Bandaranaike D."/>
            <person name="Bellair M."/>
            <person name="Blankenburg K."/>
            <person name="Chao H."/>
            <person name="Dinh H."/>
            <person name="Doddapaneni H."/>
            <person name="Downs B."/>
            <person name="Dugan-Rocha S."/>
            <person name="Elkadiri S."/>
            <person name="Gnanaolivu R.D."/>
            <person name="Hernandez B."/>
            <person name="Javaid M."/>
            <person name="Jayaseelan J.C."/>
            <person name="Lee S."/>
            <person name="Li M."/>
            <person name="Ming W."/>
            <person name="Munidasa M."/>
            <person name="Muniz J."/>
            <person name="Nguyen L."/>
            <person name="Ongeri F."/>
            <person name="Osuji N."/>
            <person name="Pu L.-L."/>
            <person name="Puazo M."/>
            <person name="Qu C."/>
            <person name="Quiroz J."/>
            <person name="Raj R."/>
            <person name="Weissenberger G."/>
            <person name="Xin Y."/>
            <person name="Zou X."/>
            <person name="Han Y."/>
            <person name="Richards S."/>
            <person name="Worley K."/>
            <person name="Muzny D."/>
            <person name="Gibbs R."/>
        </authorList>
    </citation>
    <scope>NUCLEOTIDE SEQUENCE</scope>
    <source>
        <strain evidence="6">Sampled in the wild</strain>
    </source>
</reference>
<feature type="compositionally biased region" description="Basic residues" evidence="4">
    <location>
        <begin position="681"/>
        <end position="690"/>
    </location>
</feature>
<dbReference type="GO" id="GO:0008233">
    <property type="term" value="F:peptidase activity"/>
    <property type="evidence" value="ECO:0007669"/>
    <property type="project" value="UniProtKB-KW"/>
</dbReference>
<dbReference type="OrthoDB" id="289038at2759"/>
<feature type="region of interest" description="Disordered" evidence="4">
    <location>
        <begin position="86"/>
        <end position="146"/>
    </location>
</feature>
<keyword evidence="1" id="KW-0645">Protease</keyword>
<feature type="domain" description="UBP34/UBP24/USP9X/USP9Y-like ARM repeat region" evidence="5">
    <location>
        <begin position="322"/>
        <end position="442"/>
    </location>
</feature>
<keyword evidence="3" id="KW-0378">Hydrolase</keyword>
<evidence type="ECO:0000256" key="3">
    <source>
        <dbReference type="ARBA" id="ARBA00022801"/>
    </source>
</evidence>
<gene>
    <name evidence="6" type="ORF">J437_LFUL013438</name>
</gene>
<reference evidence="6" key="2">
    <citation type="submission" date="2017-10" db="EMBL/GenBank/DDBJ databases">
        <title>Ladona fulva Genome sequencing and assembly.</title>
        <authorList>
            <person name="Murali S."/>
            <person name="Richards S."/>
            <person name="Bandaranaike D."/>
            <person name="Bellair M."/>
            <person name="Blankenburg K."/>
            <person name="Chao H."/>
            <person name="Dinh H."/>
            <person name="Doddapaneni H."/>
            <person name="Dugan-Rocha S."/>
            <person name="Elkadiri S."/>
            <person name="Gnanaolivu R."/>
            <person name="Hernandez B."/>
            <person name="Skinner E."/>
            <person name="Javaid M."/>
            <person name="Lee S."/>
            <person name="Li M."/>
            <person name="Ming W."/>
            <person name="Munidasa M."/>
            <person name="Muniz J."/>
            <person name="Nguyen L."/>
            <person name="Hughes D."/>
            <person name="Osuji N."/>
            <person name="Pu L.-L."/>
            <person name="Puazo M."/>
            <person name="Qu C."/>
            <person name="Quiroz J."/>
            <person name="Raj R."/>
            <person name="Weissenberger G."/>
            <person name="Xin Y."/>
            <person name="Zou X."/>
            <person name="Han Y."/>
            <person name="Worley K."/>
            <person name="Muzny D."/>
            <person name="Gibbs R."/>
        </authorList>
    </citation>
    <scope>NUCLEOTIDE SEQUENCE</scope>
    <source>
        <strain evidence="6">Sampled in the wild</strain>
    </source>
</reference>
<dbReference type="Pfam" id="PF25010">
    <property type="entry name" value="ARM_UBP24_USP9X-Y"/>
    <property type="match status" value="1"/>
</dbReference>
<evidence type="ECO:0000256" key="2">
    <source>
        <dbReference type="ARBA" id="ARBA00022786"/>
    </source>
</evidence>
<evidence type="ECO:0000256" key="1">
    <source>
        <dbReference type="ARBA" id="ARBA00022670"/>
    </source>
</evidence>
<accession>A0A8K0KKA8</accession>
<feature type="compositionally biased region" description="Basic and acidic residues" evidence="4">
    <location>
        <begin position="114"/>
        <end position="127"/>
    </location>
</feature>
<feature type="compositionally biased region" description="Basic and acidic residues" evidence="4">
    <location>
        <begin position="663"/>
        <end position="680"/>
    </location>
</feature>